<proteinExistence type="predicted"/>
<dbReference type="EMBL" id="KQ234750">
    <property type="protein sequence ID" value="KMZ88840.1"/>
    <property type="molecule type" value="Genomic_DNA"/>
</dbReference>
<accession>A0A0J9T0F2</accession>
<name>A0A0J9T0F2_PLAV1</name>
<evidence type="ECO:0000256" key="1">
    <source>
        <dbReference type="SAM" id="Phobius"/>
    </source>
</evidence>
<evidence type="ECO:0000313" key="2">
    <source>
        <dbReference type="EMBL" id="KMZ88840.1"/>
    </source>
</evidence>
<sequence length="125" mass="14697">MDKLDNHSQNMDRSKMKFTRIIFKMYCISIIFFSLIPIFIITLPILNKIETSVEESGKKLVVLSYIETLICNFVNIYSILIFVSGIMMFFVWIYTLIKIIIYEGIKAGKNKRGIKEYFLLYKDGL</sequence>
<gene>
    <name evidence="2" type="ORF">PVBG_05636</name>
</gene>
<dbReference type="Pfam" id="PF12420">
    <property type="entry name" value="DUF3671"/>
    <property type="match status" value="1"/>
</dbReference>
<dbReference type="InterPro" id="IPR022139">
    <property type="entry name" value="Fam-L/Fam-M-like_plasmodium"/>
</dbReference>
<dbReference type="Proteomes" id="UP000053327">
    <property type="component" value="Unassembled WGS sequence"/>
</dbReference>
<dbReference type="AlphaFoldDB" id="A0A0J9T0F2"/>
<reference evidence="2 3" key="1">
    <citation type="submission" date="2011-08" db="EMBL/GenBank/DDBJ databases">
        <title>The Genome Sequence of Plasmodium vivax Brazil I.</title>
        <authorList>
            <consortium name="The Broad Institute Genome Sequencing Platform"/>
            <consortium name="The Broad Institute Genome Sequencing Center for Infectious Disease"/>
            <person name="Neafsey D."/>
            <person name="Carlton J."/>
            <person name="Barnwell J."/>
            <person name="Collins W."/>
            <person name="Escalante A."/>
            <person name="Mullikin J."/>
            <person name="Saul A."/>
            <person name="Guigo R."/>
            <person name="Camara F."/>
            <person name="Young S.K."/>
            <person name="Zeng Q."/>
            <person name="Gargeya S."/>
            <person name="Fitzgerald M."/>
            <person name="Haas B."/>
            <person name="Abouelleil A."/>
            <person name="Alvarado L."/>
            <person name="Arachchi H.M."/>
            <person name="Berlin A."/>
            <person name="Brown A."/>
            <person name="Chapman S.B."/>
            <person name="Chen Z."/>
            <person name="Dunbar C."/>
            <person name="Freedman E."/>
            <person name="Gearin G."/>
            <person name="Gellesch M."/>
            <person name="Goldberg J."/>
            <person name="Griggs A."/>
            <person name="Gujja S."/>
            <person name="Heiman D."/>
            <person name="Howarth C."/>
            <person name="Larson L."/>
            <person name="Lui A."/>
            <person name="MacDonald P.J.P."/>
            <person name="Montmayeur A."/>
            <person name="Murphy C."/>
            <person name="Neiman D."/>
            <person name="Pearson M."/>
            <person name="Priest M."/>
            <person name="Roberts A."/>
            <person name="Saif S."/>
            <person name="Shea T."/>
            <person name="Shenoy N."/>
            <person name="Sisk P."/>
            <person name="Stolte C."/>
            <person name="Sykes S."/>
            <person name="Wortman J."/>
            <person name="Nusbaum C."/>
            <person name="Birren B."/>
        </authorList>
    </citation>
    <scope>NUCLEOTIDE SEQUENCE [LARGE SCALE GENOMIC DNA]</scope>
    <source>
        <strain evidence="2 3">Brazil I</strain>
    </source>
</reference>
<keyword evidence="1" id="KW-1133">Transmembrane helix</keyword>
<evidence type="ECO:0000313" key="3">
    <source>
        <dbReference type="Proteomes" id="UP000053327"/>
    </source>
</evidence>
<keyword evidence="1" id="KW-0812">Transmembrane</keyword>
<feature type="transmembrane region" description="Helical" evidence="1">
    <location>
        <begin position="21"/>
        <end position="46"/>
    </location>
</feature>
<keyword evidence="1" id="KW-0472">Membrane</keyword>
<protein>
    <submittedName>
        <fullName evidence="2">Uncharacterized protein</fullName>
    </submittedName>
</protein>
<organism evidence="2 3">
    <name type="scientific">Plasmodium vivax (strain Brazil I)</name>
    <dbReference type="NCBI Taxonomy" id="1033975"/>
    <lineage>
        <taxon>Eukaryota</taxon>
        <taxon>Sar</taxon>
        <taxon>Alveolata</taxon>
        <taxon>Apicomplexa</taxon>
        <taxon>Aconoidasida</taxon>
        <taxon>Haemosporida</taxon>
        <taxon>Plasmodiidae</taxon>
        <taxon>Plasmodium</taxon>
        <taxon>Plasmodium (Plasmodium)</taxon>
    </lineage>
</organism>
<feature type="transmembrane region" description="Helical" evidence="1">
    <location>
        <begin position="76"/>
        <end position="102"/>
    </location>
</feature>